<evidence type="ECO:0000313" key="3">
    <source>
        <dbReference type="Proteomes" id="UP000034785"/>
    </source>
</evidence>
<dbReference type="GO" id="GO:0006355">
    <property type="term" value="P:regulation of DNA-templated transcription"/>
    <property type="evidence" value="ECO:0007669"/>
    <property type="project" value="InterPro"/>
</dbReference>
<name>A0A0G1DJ98_9BACT</name>
<evidence type="ECO:0000259" key="1">
    <source>
        <dbReference type="SMART" id="SM00421"/>
    </source>
</evidence>
<protein>
    <recommendedName>
        <fullName evidence="1">HTH luxR-type domain-containing protein</fullName>
    </recommendedName>
</protein>
<feature type="domain" description="HTH luxR-type" evidence="1">
    <location>
        <begin position="93"/>
        <end position="150"/>
    </location>
</feature>
<dbReference type="InterPro" id="IPR016032">
    <property type="entry name" value="Sig_transdc_resp-reg_C-effctor"/>
</dbReference>
<accession>A0A0G1DJ98</accession>
<organism evidence="2 3">
    <name type="scientific">Candidatus Daviesbacteria bacterium GW2011_GWA2_42_7</name>
    <dbReference type="NCBI Taxonomy" id="1618425"/>
    <lineage>
        <taxon>Bacteria</taxon>
        <taxon>Candidatus Daviesiibacteriota</taxon>
    </lineage>
</organism>
<dbReference type="EMBL" id="LCEJ01000010">
    <property type="protein sequence ID" value="KKS70896.1"/>
    <property type="molecule type" value="Genomic_DNA"/>
</dbReference>
<sequence length="157" mass="17314">MAERVFPCPYCKIMFAVEYPNRWTTEDLLRYMQDTFGDDNCGRHPHSAIEHMEVPLNKALLDGMLDDPGDPEDRPDPKLPVYKPRSGWHLANTGGLTPAQLKVLGAWSPETTVGAIAASLTLKPGTVQTTLAKVRESLGAASTPEAQEIAREKGWLK</sequence>
<dbReference type="AlphaFoldDB" id="A0A0G1DJ98"/>
<dbReference type="SUPFAM" id="SSF46894">
    <property type="entry name" value="C-terminal effector domain of the bipartite response regulators"/>
    <property type="match status" value="1"/>
</dbReference>
<dbReference type="Gene3D" id="1.10.10.10">
    <property type="entry name" value="Winged helix-like DNA-binding domain superfamily/Winged helix DNA-binding domain"/>
    <property type="match status" value="1"/>
</dbReference>
<evidence type="ECO:0000313" key="2">
    <source>
        <dbReference type="EMBL" id="KKS70896.1"/>
    </source>
</evidence>
<gene>
    <name evidence="2" type="ORF">UV41_C0010G0007</name>
</gene>
<dbReference type="Proteomes" id="UP000034785">
    <property type="component" value="Unassembled WGS sequence"/>
</dbReference>
<proteinExistence type="predicted"/>
<dbReference type="InterPro" id="IPR036388">
    <property type="entry name" value="WH-like_DNA-bd_sf"/>
</dbReference>
<dbReference type="GO" id="GO:0003677">
    <property type="term" value="F:DNA binding"/>
    <property type="evidence" value="ECO:0007669"/>
    <property type="project" value="InterPro"/>
</dbReference>
<comment type="caution">
    <text evidence="2">The sequence shown here is derived from an EMBL/GenBank/DDBJ whole genome shotgun (WGS) entry which is preliminary data.</text>
</comment>
<reference evidence="2 3" key="1">
    <citation type="journal article" date="2015" name="Nature">
        <title>rRNA introns, odd ribosomes, and small enigmatic genomes across a large radiation of phyla.</title>
        <authorList>
            <person name="Brown C.T."/>
            <person name="Hug L.A."/>
            <person name="Thomas B.C."/>
            <person name="Sharon I."/>
            <person name="Castelle C.J."/>
            <person name="Singh A."/>
            <person name="Wilkins M.J."/>
            <person name="Williams K.H."/>
            <person name="Banfield J.F."/>
        </authorList>
    </citation>
    <scope>NUCLEOTIDE SEQUENCE [LARGE SCALE GENOMIC DNA]</scope>
</reference>
<dbReference type="SMART" id="SM00421">
    <property type="entry name" value="HTH_LUXR"/>
    <property type="match status" value="1"/>
</dbReference>
<dbReference type="InterPro" id="IPR000792">
    <property type="entry name" value="Tscrpt_reg_LuxR_C"/>
</dbReference>